<dbReference type="PROSITE" id="PS51375">
    <property type="entry name" value="PPR"/>
    <property type="match status" value="7"/>
</dbReference>
<keyword evidence="5" id="KW-1185">Reference proteome</keyword>
<evidence type="ECO:0000256" key="2">
    <source>
        <dbReference type="ARBA" id="ARBA00022737"/>
    </source>
</evidence>
<evidence type="ECO:0000313" key="5">
    <source>
        <dbReference type="Proteomes" id="UP001415857"/>
    </source>
</evidence>
<feature type="repeat" description="PPR" evidence="3">
    <location>
        <begin position="528"/>
        <end position="562"/>
    </location>
</feature>
<comment type="caution">
    <text evidence="4">The sequence shown here is derived from an EMBL/GenBank/DDBJ whole genome shotgun (WGS) entry which is preliminary data.</text>
</comment>
<dbReference type="InterPro" id="IPR002885">
    <property type="entry name" value="PPR_rpt"/>
</dbReference>
<gene>
    <name evidence="4" type="ORF">L1049_027880</name>
</gene>
<comment type="similarity">
    <text evidence="1">Belongs to the PPR family. P subfamily.</text>
</comment>
<dbReference type="InterPro" id="IPR011990">
    <property type="entry name" value="TPR-like_helical_dom_sf"/>
</dbReference>
<dbReference type="PANTHER" id="PTHR47941">
    <property type="entry name" value="PENTATRICOPEPTIDE REPEAT-CONTAINING PROTEIN 3, MITOCHONDRIAL"/>
    <property type="match status" value="1"/>
</dbReference>
<feature type="repeat" description="PPR" evidence="3">
    <location>
        <begin position="423"/>
        <end position="457"/>
    </location>
</feature>
<dbReference type="Pfam" id="PF12854">
    <property type="entry name" value="PPR_1"/>
    <property type="match status" value="1"/>
</dbReference>
<dbReference type="Gene3D" id="1.25.40.10">
    <property type="entry name" value="Tetratricopeptide repeat domain"/>
    <property type="match status" value="4"/>
</dbReference>
<feature type="repeat" description="PPR" evidence="3">
    <location>
        <begin position="458"/>
        <end position="492"/>
    </location>
</feature>
<dbReference type="AlphaFoldDB" id="A0AAP0RJY0"/>
<accession>A0AAP0RJY0</accession>
<dbReference type="EMBL" id="JBBPBK010000009">
    <property type="protein sequence ID" value="KAK9278315.1"/>
    <property type="molecule type" value="Genomic_DNA"/>
</dbReference>
<evidence type="ECO:0000313" key="4">
    <source>
        <dbReference type="EMBL" id="KAK9278315.1"/>
    </source>
</evidence>
<keyword evidence="2" id="KW-0677">Repeat</keyword>
<sequence length="616" mass="70362">MSRTVVVSAIRLSTYLYASGSHLSFRSYDFLRYMSCLPEAVCRVSNIAVFGCSFYHTMPLSVGSYPCCIPIYSPTLPYRPFSWPSSVTPFLSLAKFSLPMNSLVAVRANICSFSSEIELLDHTQSSDGVTNDDVGDRLLASDADQLYRAIMDNSNAEHNMEKALDQVGVNLTTALVVEVLTRLRFEEKIALRFFMWAGHQEYYAHEPQAYNDMIDILSSTKYKVKQFRIVCDLLDYMKRKDKNSVPIEVLLTILRNYTENHLTHLQKFAKKKKIRVKTQPEINALNLLLDALCKCSLVEEAEAMFKRVKNKVKPDANTYNILFFGWCRVRNPTRGMNVLEEMIKMGHMPENFTYNTAIDTFCKAGMVMEAAELFKFMREKGSTMSSPTAKTYAIMIVALVQSDRMEECFKVVGDMINSGCLPDVSTYKELIEGMCLAGKVEEAYKLLEEMGNKGYPPDIVTYNCFLKVLCDNKSSDEALKLYGRMLEVGCVPSVQTFNMLMSMFFEMADPDGAFDTWHEMDRRGCAQDTDTYCVMIEGLFGCDKIEDACSLLEEVVRKEMKLPYRKFDSFLMQLSMIGDLRAIHRLSDHMRKFYNPAMARRFALNQKRKSISIRGK</sequence>
<proteinExistence type="inferred from homology"/>
<feature type="repeat" description="PPR" evidence="3">
    <location>
        <begin position="350"/>
        <end position="384"/>
    </location>
</feature>
<name>A0AAP0RJY0_LIQFO</name>
<dbReference type="NCBIfam" id="TIGR00756">
    <property type="entry name" value="PPR"/>
    <property type="match status" value="6"/>
</dbReference>
<dbReference type="Proteomes" id="UP001415857">
    <property type="component" value="Unassembled WGS sequence"/>
</dbReference>
<feature type="repeat" description="PPR" evidence="3">
    <location>
        <begin position="493"/>
        <end position="527"/>
    </location>
</feature>
<dbReference type="Pfam" id="PF01535">
    <property type="entry name" value="PPR"/>
    <property type="match status" value="1"/>
</dbReference>
<feature type="repeat" description="PPR" evidence="3">
    <location>
        <begin position="315"/>
        <end position="349"/>
    </location>
</feature>
<dbReference type="Pfam" id="PF13041">
    <property type="entry name" value="PPR_2"/>
    <property type="match status" value="3"/>
</dbReference>
<organism evidence="4 5">
    <name type="scientific">Liquidambar formosana</name>
    <name type="common">Formosan gum</name>
    <dbReference type="NCBI Taxonomy" id="63359"/>
    <lineage>
        <taxon>Eukaryota</taxon>
        <taxon>Viridiplantae</taxon>
        <taxon>Streptophyta</taxon>
        <taxon>Embryophyta</taxon>
        <taxon>Tracheophyta</taxon>
        <taxon>Spermatophyta</taxon>
        <taxon>Magnoliopsida</taxon>
        <taxon>eudicotyledons</taxon>
        <taxon>Gunneridae</taxon>
        <taxon>Pentapetalae</taxon>
        <taxon>Saxifragales</taxon>
        <taxon>Altingiaceae</taxon>
        <taxon>Liquidambar</taxon>
    </lineage>
</organism>
<protein>
    <recommendedName>
        <fullName evidence="6">Pentatricopeptide repeat-containing protein</fullName>
    </recommendedName>
</protein>
<reference evidence="4 5" key="1">
    <citation type="journal article" date="2024" name="Plant J.">
        <title>Genome sequences and population genomics reveal climatic adaptation and genomic divergence between two closely related sweetgum species.</title>
        <authorList>
            <person name="Xu W.Q."/>
            <person name="Ren C.Q."/>
            <person name="Zhang X.Y."/>
            <person name="Comes H.P."/>
            <person name="Liu X.H."/>
            <person name="Li Y.G."/>
            <person name="Kettle C.J."/>
            <person name="Jalonen R."/>
            <person name="Gaisberger H."/>
            <person name="Ma Y.Z."/>
            <person name="Qiu Y.X."/>
        </authorList>
    </citation>
    <scope>NUCLEOTIDE SEQUENCE [LARGE SCALE GENOMIC DNA]</scope>
    <source>
        <strain evidence="4">Hangzhou</strain>
    </source>
</reference>
<evidence type="ECO:0000256" key="1">
    <source>
        <dbReference type="ARBA" id="ARBA00007626"/>
    </source>
</evidence>
<evidence type="ECO:0000256" key="3">
    <source>
        <dbReference type="PROSITE-ProRule" id="PRU00708"/>
    </source>
</evidence>
<feature type="repeat" description="PPR" evidence="3">
    <location>
        <begin position="388"/>
        <end position="422"/>
    </location>
</feature>
<evidence type="ECO:0008006" key="6">
    <source>
        <dbReference type="Google" id="ProtNLM"/>
    </source>
</evidence>